<dbReference type="RefSeq" id="XP_018089340.1">
    <property type="nucleotide sequence ID" value="XM_018233851.2"/>
</dbReference>
<organism evidence="8 9">
    <name type="scientific">Xenopus laevis</name>
    <name type="common">African clawed frog</name>
    <dbReference type="NCBI Taxonomy" id="8355"/>
    <lineage>
        <taxon>Eukaryota</taxon>
        <taxon>Metazoa</taxon>
        <taxon>Chordata</taxon>
        <taxon>Craniata</taxon>
        <taxon>Vertebrata</taxon>
        <taxon>Euteleostomi</taxon>
        <taxon>Amphibia</taxon>
        <taxon>Batrachia</taxon>
        <taxon>Anura</taxon>
        <taxon>Pipoidea</taxon>
        <taxon>Pipidae</taxon>
        <taxon>Xenopodinae</taxon>
        <taxon>Xenopus</taxon>
        <taxon>Xenopus</taxon>
    </lineage>
</organism>
<keyword evidence="4" id="KW-0964">Secreted</keyword>
<dbReference type="PANTHER" id="PTHR31943:SF1">
    <property type="entry name" value="INTERFERON LAMBDA-2-RELATED"/>
    <property type="match status" value="1"/>
</dbReference>
<accession>A0A8J0TT82</accession>
<feature type="signal peptide" evidence="7">
    <location>
        <begin position="1"/>
        <end position="19"/>
    </location>
</feature>
<dbReference type="Proteomes" id="UP000186698">
    <property type="component" value="Chromosome 8S"/>
</dbReference>
<feature type="chain" id="PRO_5035188034" evidence="7">
    <location>
        <begin position="20"/>
        <end position="184"/>
    </location>
</feature>
<dbReference type="Xenbase" id="XB-GENE-25875034">
    <property type="gene designation" value="ifnl1.S"/>
</dbReference>
<evidence type="ECO:0000313" key="10">
    <source>
        <dbReference type="Xenbase" id="XB-GENE-25875034"/>
    </source>
</evidence>
<dbReference type="InterPro" id="IPR029177">
    <property type="entry name" value="INF_lambda"/>
</dbReference>
<dbReference type="AGR" id="Xenbase:XB-GENE-25875034"/>
<evidence type="ECO:0000313" key="8">
    <source>
        <dbReference type="Proteomes" id="UP000186698"/>
    </source>
</evidence>
<evidence type="ECO:0000256" key="2">
    <source>
        <dbReference type="ARBA" id="ARBA00008717"/>
    </source>
</evidence>
<dbReference type="CTD" id="108700680"/>
<evidence type="ECO:0000256" key="4">
    <source>
        <dbReference type="ARBA" id="ARBA00022525"/>
    </source>
</evidence>
<sequence length="184" mass="21119">MEIPIRLAAMMVLLVTVTAHPHRRHCHTSRYRSLSPSDIRAVRLLHNEHEKSSTNDGIKCQKRMFRQKPSVCELKASDRLILTLERVTLAVDVLTNMSESPLSEFISQPLEFFRSLEDDLKHCVSQMANMIDNHPHSQSFSVPQTYQTMLCITLTLLSARIWGLCMECCLCSTVSYRHINTLFS</sequence>
<evidence type="ECO:0000256" key="7">
    <source>
        <dbReference type="SAM" id="SignalP"/>
    </source>
</evidence>
<dbReference type="OrthoDB" id="9863456at2759"/>
<dbReference type="GO" id="GO:0007259">
    <property type="term" value="P:cell surface receptor signaling pathway via JAK-STAT"/>
    <property type="evidence" value="ECO:0007669"/>
    <property type="project" value="InterPro"/>
</dbReference>
<dbReference type="GO" id="GO:0050778">
    <property type="term" value="P:positive regulation of immune response"/>
    <property type="evidence" value="ECO:0007669"/>
    <property type="project" value="InterPro"/>
</dbReference>
<evidence type="ECO:0000256" key="1">
    <source>
        <dbReference type="ARBA" id="ARBA00004613"/>
    </source>
</evidence>
<dbReference type="Pfam" id="PF15177">
    <property type="entry name" value="IL28A"/>
    <property type="match status" value="1"/>
</dbReference>
<dbReference type="AlphaFoldDB" id="A0A8J0TT82"/>
<evidence type="ECO:0000256" key="6">
    <source>
        <dbReference type="ARBA" id="ARBA00023118"/>
    </source>
</evidence>
<reference evidence="9" key="1">
    <citation type="submission" date="2025-08" db="UniProtKB">
        <authorList>
            <consortium name="RefSeq"/>
        </authorList>
    </citation>
    <scope>IDENTIFICATION</scope>
    <source>
        <strain evidence="9">J_2021</strain>
        <tissue evidence="9">Erythrocytes</tissue>
    </source>
</reference>
<evidence type="ECO:0000256" key="3">
    <source>
        <dbReference type="ARBA" id="ARBA00022514"/>
    </source>
</evidence>
<dbReference type="GO" id="GO:0045087">
    <property type="term" value="P:innate immune response"/>
    <property type="evidence" value="ECO:0007669"/>
    <property type="project" value="TreeGrafter"/>
</dbReference>
<dbReference type="Gene3D" id="1.20.1250.60">
    <property type="entry name" value="Interferon lambda"/>
    <property type="match status" value="1"/>
</dbReference>
<dbReference type="InterPro" id="IPR038326">
    <property type="entry name" value="IFN-lambda_sf"/>
</dbReference>
<comment type="subcellular location">
    <subcellularLocation>
        <location evidence="1">Secreted</location>
    </subcellularLocation>
</comment>
<keyword evidence="3" id="KW-0202">Cytokine</keyword>
<keyword evidence="8" id="KW-1185">Reference proteome</keyword>
<dbReference type="GO" id="GO:0051607">
    <property type="term" value="P:defense response to virus"/>
    <property type="evidence" value="ECO:0007669"/>
    <property type="project" value="UniProtKB-KW"/>
</dbReference>
<gene>
    <name evidence="10" type="primary">ifnl1.S</name>
    <name evidence="9" type="synonym">LOC108700680</name>
</gene>
<protein>
    <submittedName>
        <fullName evidence="9">Interferon lambda-3 isoform X1</fullName>
    </submittedName>
</protein>
<proteinExistence type="inferred from homology"/>
<keyword evidence="5 7" id="KW-0732">Signal</keyword>
<comment type="similarity">
    <text evidence="2">Belongs to the lambda interferon family.</text>
</comment>
<dbReference type="KEGG" id="xla:108700680"/>
<keyword evidence="6" id="KW-0051">Antiviral defense</keyword>
<dbReference type="GeneID" id="108700680"/>
<name>A0A8J0TT82_XENLA</name>
<dbReference type="GO" id="GO:0005125">
    <property type="term" value="F:cytokine activity"/>
    <property type="evidence" value="ECO:0007669"/>
    <property type="project" value="UniProtKB-KW"/>
</dbReference>
<evidence type="ECO:0000256" key="5">
    <source>
        <dbReference type="ARBA" id="ARBA00022729"/>
    </source>
</evidence>
<dbReference type="PANTHER" id="PTHR31943">
    <property type="entry name" value="INTERLEUKIN-28 AND 29"/>
    <property type="match status" value="1"/>
</dbReference>
<evidence type="ECO:0000313" key="9">
    <source>
        <dbReference type="RefSeq" id="XP_018089340.1"/>
    </source>
</evidence>
<dbReference type="GO" id="GO:0005615">
    <property type="term" value="C:extracellular space"/>
    <property type="evidence" value="ECO:0007669"/>
    <property type="project" value="UniProtKB-KW"/>
</dbReference>